<accession>A0A9P4WI41</accession>
<gene>
    <name evidence="2" type="ORF">E8E12_001881</name>
</gene>
<feature type="region of interest" description="Disordered" evidence="1">
    <location>
        <begin position="109"/>
        <end position="151"/>
    </location>
</feature>
<feature type="compositionally biased region" description="Acidic residues" evidence="1">
    <location>
        <begin position="129"/>
        <end position="151"/>
    </location>
</feature>
<comment type="caution">
    <text evidence="2">The sequence shown here is derived from an EMBL/GenBank/DDBJ whole genome shotgun (WGS) entry which is preliminary data.</text>
</comment>
<feature type="compositionally biased region" description="Basic residues" evidence="1">
    <location>
        <begin position="45"/>
        <end position="55"/>
    </location>
</feature>
<evidence type="ECO:0000256" key="1">
    <source>
        <dbReference type="SAM" id="MobiDB-lite"/>
    </source>
</evidence>
<feature type="region of interest" description="Disordered" evidence="1">
    <location>
        <begin position="1"/>
        <end position="89"/>
    </location>
</feature>
<evidence type="ECO:0000313" key="2">
    <source>
        <dbReference type="EMBL" id="KAF3032712.1"/>
    </source>
</evidence>
<reference evidence="2" key="1">
    <citation type="submission" date="2019-04" db="EMBL/GenBank/DDBJ databases">
        <title>Sequencing of skin fungus with MAO and IRED activity.</title>
        <authorList>
            <person name="Marsaioli A.J."/>
            <person name="Bonatto J.M.C."/>
            <person name="Reis Junior O."/>
        </authorList>
    </citation>
    <scope>NUCLEOTIDE SEQUENCE</scope>
    <source>
        <strain evidence="2">28M1</strain>
    </source>
</reference>
<protein>
    <submittedName>
        <fullName evidence="2">Uncharacterized protein</fullName>
    </submittedName>
</protein>
<dbReference type="EMBL" id="SWKV01000094">
    <property type="protein sequence ID" value="KAF3032712.1"/>
    <property type="molecule type" value="Genomic_DNA"/>
</dbReference>
<proteinExistence type="predicted"/>
<keyword evidence="3" id="KW-1185">Reference proteome</keyword>
<name>A0A9P4WI41_9PLEO</name>
<dbReference type="AlphaFoldDB" id="A0A9P4WI41"/>
<dbReference type="Proteomes" id="UP000758155">
    <property type="component" value="Unassembled WGS sequence"/>
</dbReference>
<feature type="compositionally biased region" description="Low complexity" evidence="1">
    <location>
        <begin position="275"/>
        <end position="285"/>
    </location>
</feature>
<feature type="region of interest" description="Disordered" evidence="1">
    <location>
        <begin position="248"/>
        <end position="290"/>
    </location>
</feature>
<organism evidence="2 3">
    <name type="scientific">Didymella heteroderae</name>
    <dbReference type="NCBI Taxonomy" id="1769908"/>
    <lineage>
        <taxon>Eukaryota</taxon>
        <taxon>Fungi</taxon>
        <taxon>Dikarya</taxon>
        <taxon>Ascomycota</taxon>
        <taxon>Pezizomycotina</taxon>
        <taxon>Dothideomycetes</taxon>
        <taxon>Pleosporomycetidae</taxon>
        <taxon>Pleosporales</taxon>
        <taxon>Pleosporineae</taxon>
        <taxon>Didymellaceae</taxon>
        <taxon>Didymella</taxon>
    </lineage>
</organism>
<sequence length="437" mass="47769">MQVVKGRVMPRPCQKRRARVAAQKGAITKPTAPPKPKSTTPARGKPGRGRGRGRGGRGGNVGGRPSRGQNSQDGQGDMRPYFSRGNNTQDGAEEFRSFVEAHRSGNQFGALNNKTRAGGGSEFNPITFDDSDDGSDLEEGELSDDGSDMDDTMSEIDTDGSADDMMINLGEVRTQRGRPQKAEVMFTALEAVTIYHGMHQAGFPLAVRKKGRFDARGEVTAIEINAVYTNNYNGAQNAHIALPPYAKESVPSRNAGDHSTRSSTYVSDFPRGQQPAANSPLNARPARPRLPDHDFVKDYVFDWGKYKGSHISDVPESYLRTIGGQSFVFDGRHPGLKEAFDYNRSQVRHAATNGHPAAQEPVQAPRRVRGGASPYQKFRLPKGAHSGKRLDEVGENYVRTLEGMPTVVNSWPGLREALADFNEKTGRQGKYFPEPVV</sequence>
<dbReference type="OrthoDB" id="3769541at2759"/>
<evidence type="ECO:0000313" key="3">
    <source>
        <dbReference type="Proteomes" id="UP000758155"/>
    </source>
</evidence>